<gene>
    <name evidence="2" type="ORF">HYG86_02540</name>
</gene>
<evidence type="ECO:0008006" key="4">
    <source>
        <dbReference type="Google" id="ProtNLM"/>
    </source>
</evidence>
<dbReference type="KEGG" id="acae:HYG86_02540"/>
<name>A0A7G9W4V1_ALKCA</name>
<reference evidence="2 3" key="1">
    <citation type="submission" date="2020-07" db="EMBL/GenBank/DDBJ databases">
        <title>Alkalicella. sp. LB2 genome.</title>
        <authorList>
            <person name="Postec A."/>
            <person name="Quemeneur M."/>
        </authorList>
    </citation>
    <scope>NUCLEOTIDE SEQUENCE [LARGE SCALE GENOMIC DNA]</scope>
    <source>
        <strain evidence="2 3">LB2</strain>
    </source>
</reference>
<dbReference type="AlphaFoldDB" id="A0A7G9W4V1"/>
<dbReference type="Gene3D" id="3.40.190.10">
    <property type="entry name" value="Periplasmic binding protein-like II"/>
    <property type="match status" value="1"/>
</dbReference>
<evidence type="ECO:0000313" key="3">
    <source>
        <dbReference type="Proteomes" id="UP000516160"/>
    </source>
</evidence>
<dbReference type="EMBL" id="CP058559">
    <property type="protein sequence ID" value="QNO13713.1"/>
    <property type="molecule type" value="Genomic_DNA"/>
</dbReference>
<evidence type="ECO:0000256" key="1">
    <source>
        <dbReference type="SAM" id="Phobius"/>
    </source>
</evidence>
<dbReference type="SUPFAM" id="SSF53850">
    <property type="entry name" value="Periplasmic binding protein-like II"/>
    <property type="match status" value="1"/>
</dbReference>
<evidence type="ECO:0000313" key="2">
    <source>
        <dbReference type="EMBL" id="QNO13713.1"/>
    </source>
</evidence>
<keyword evidence="1" id="KW-0812">Transmembrane</keyword>
<keyword evidence="3" id="KW-1185">Reference proteome</keyword>
<proteinExistence type="predicted"/>
<dbReference type="Proteomes" id="UP000516160">
    <property type="component" value="Chromosome"/>
</dbReference>
<accession>A0A7G9W4V1</accession>
<feature type="transmembrane region" description="Helical" evidence="1">
    <location>
        <begin position="7"/>
        <end position="27"/>
    </location>
</feature>
<sequence>MAKIIRVGVALSMIILLGLGVYFYFGYQRIDQRNYNPDVSINENKNYVIEIWDLKNPNFFILEEDQQRVWNEIAVSLQEKYSNVQLEVKLLSEEEYTKKITTGIKKKNMADIVIDWYGTPFIDTELQIPINKYMQLDDGTFLNGPLEYVKYNEDYIGYPLIAKPEMLIANLEIIEQFEDIIGIAVNGWTFEELEKLLSDIKSTNKKPMNVMDYKGVFTSSLLVQGDVNNVMNGSSLNWYGQTMIDMYVSLNTYLEQGFLSYNPRWLVDFWHGEVGIIGGIDTWLVAETLERNEKLKGSEIKGAGSTKEINTFLMPYPHKRDYTQRYAMSTVSAIPFSQGSYKGEDHSKLVVEIINHLAEIYSLEFSQAPGFIPAKESLTKTWSNKNGLDDFSNRSVQLSAIHGKPMYSRYFENIKAEQEGIQAIQVLLDEFWQGKKDVGTFFNELNTN</sequence>
<dbReference type="RefSeq" id="WP_213167380.1">
    <property type="nucleotide sequence ID" value="NZ_CP058559.1"/>
</dbReference>
<keyword evidence="1" id="KW-1133">Transmembrane helix</keyword>
<organism evidence="2 3">
    <name type="scientific">Alkalicella caledoniensis</name>
    <dbReference type="NCBI Taxonomy" id="2731377"/>
    <lineage>
        <taxon>Bacteria</taxon>
        <taxon>Bacillati</taxon>
        <taxon>Bacillota</taxon>
        <taxon>Clostridia</taxon>
        <taxon>Eubacteriales</taxon>
        <taxon>Proteinivoracaceae</taxon>
        <taxon>Alkalicella</taxon>
    </lineage>
</organism>
<protein>
    <recommendedName>
        <fullName evidence="4">Extracellular solute-binding protein</fullName>
    </recommendedName>
</protein>
<keyword evidence="1" id="KW-0472">Membrane</keyword>